<proteinExistence type="predicted"/>
<feature type="chain" id="PRO_5015177632" evidence="1">
    <location>
        <begin position="20"/>
        <end position="44"/>
    </location>
</feature>
<dbReference type="EMBL" id="GGEC01071281">
    <property type="protein sequence ID" value="MBX51765.1"/>
    <property type="molecule type" value="Transcribed_RNA"/>
</dbReference>
<reference evidence="2" key="1">
    <citation type="submission" date="2018-02" db="EMBL/GenBank/DDBJ databases">
        <title>Rhizophora mucronata_Transcriptome.</title>
        <authorList>
            <person name="Meera S.P."/>
            <person name="Sreeshan A."/>
            <person name="Augustine A."/>
        </authorList>
    </citation>
    <scope>NUCLEOTIDE SEQUENCE</scope>
    <source>
        <tissue evidence="2">Leaf</tissue>
    </source>
</reference>
<name>A0A2P2PAI6_RHIMU</name>
<accession>A0A2P2PAI6</accession>
<feature type="signal peptide" evidence="1">
    <location>
        <begin position="1"/>
        <end position="19"/>
    </location>
</feature>
<organism evidence="2">
    <name type="scientific">Rhizophora mucronata</name>
    <name type="common">Asiatic mangrove</name>
    <dbReference type="NCBI Taxonomy" id="61149"/>
    <lineage>
        <taxon>Eukaryota</taxon>
        <taxon>Viridiplantae</taxon>
        <taxon>Streptophyta</taxon>
        <taxon>Embryophyta</taxon>
        <taxon>Tracheophyta</taxon>
        <taxon>Spermatophyta</taxon>
        <taxon>Magnoliopsida</taxon>
        <taxon>eudicotyledons</taxon>
        <taxon>Gunneridae</taxon>
        <taxon>Pentapetalae</taxon>
        <taxon>rosids</taxon>
        <taxon>fabids</taxon>
        <taxon>Malpighiales</taxon>
        <taxon>Rhizophoraceae</taxon>
        <taxon>Rhizophora</taxon>
    </lineage>
</organism>
<dbReference type="AlphaFoldDB" id="A0A2P2PAI6"/>
<sequence>MRLLCCVFGDLNWACLVCCADVTVDKNCCFLINLGFNEFTIKKF</sequence>
<keyword evidence="1" id="KW-0732">Signal</keyword>
<evidence type="ECO:0000313" key="2">
    <source>
        <dbReference type="EMBL" id="MBX51765.1"/>
    </source>
</evidence>
<evidence type="ECO:0000256" key="1">
    <source>
        <dbReference type="SAM" id="SignalP"/>
    </source>
</evidence>
<protein>
    <submittedName>
        <fullName evidence="2">Uncharacterized protein</fullName>
    </submittedName>
</protein>